<keyword evidence="3" id="KW-1185">Reference proteome</keyword>
<name>A0ABR3J210_9AGAR</name>
<accession>A0ABR3J210</accession>
<evidence type="ECO:0000256" key="1">
    <source>
        <dbReference type="SAM" id="SignalP"/>
    </source>
</evidence>
<dbReference type="EMBL" id="JASNQZ010000012">
    <property type="protein sequence ID" value="KAL0949581.1"/>
    <property type="molecule type" value="Genomic_DNA"/>
</dbReference>
<keyword evidence="1" id="KW-0732">Signal</keyword>
<reference evidence="3" key="1">
    <citation type="submission" date="2024-06" db="EMBL/GenBank/DDBJ databases">
        <title>Multi-omics analyses provide insights into the biosynthesis of the anticancer antibiotic pleurotin in Hohenbuehelia grisea.</title>
        <authorList>
            <person name="Weaver J.A."/>
            <person name="Alberti F."/>
        </authorList>
    </citation>
    <scope>NUCLEOTIDE SEQUENCE [LARGE SCALE GENOMIC DNA]</scope>
    <source>
        <strain evidence="3">T-177</strain>
    </source>
</reference>
<protein>
    <submittedName>
        <fullName evidence="2">Uncharacterized protein</fullName>
    </submittedName>
</protein>
<gene>
    <name evidence="2" type="ORF">HGRIS_009630</name>
</gene>
<feature type="chain" id="PRO_5045752387" evidence="1">
    <location>
        <begin position="24"/>
        <end position="562"/>
    </location>
</feature>
<comment type="caution">
    <text evidence="2">The sequence shown here is derived from an EMBL/GenBank/DDBJ whole genome shotgun (WGS) entry which is preliminary data.</text>
</comment>
<organism evidence="2 3">
    <name type="scientific">Hohenbuehelia grisea</name>
    <dbReference type="NCBI Taxonomy" id="104357"/>
    <lineage>
        <taxon>Eukaryota</taxon>
        <taxon>Fungi</taxon>
        <taxon>Dikarya</taxon>
        <taxon>Basidiomycota</taxon>
        <taxon>Agaricomycotina</taxon>
        <taxon>Agaricomycetes</taxon>
        <taxon>Agaricomycetidae</taxon>
        <taxon>Agaricales</taxon>
        <taxon>Pleurotineae</taxon>
        <taxon>Pleurotaceae</taxon>
        <taxon>Hohenbuehelia</taxon>
    </lineage>
</organism>
<sequence length="562" mass="59682">MVASNSALVAAVIVLNTAGSAYAGPLPDTTARENEFAARAVNWKSIGKNFGPAAAGAAIGPAVDHAINHFSGHKREGDATEVDARDVEERAINWASAGKTFGPAAAGAVLGPVVSHVLDHFSGGKREEDVEARDIDERAVDWKAAGKTFGPAVVGAALGPVVNHVLDHFKGQKRELDRDEVEAVVARALEDEIEARAVDWKSVGKTSGPAVVGGALGPVVNHVLDHFKGQKRDVEERDVEERAVDWKSAGKTFGPAVLGGALGPVVNHVLDHFKSQKREVNRDEVEAVFARALEDELEARAVNWKSVGKTFGPAAVGAALGPVVSHVIDHFSGQKREEGVEERDIEERAVDWKSVGKTFGPAVVGGALGPVVNHVLDHFKGQKREQEDIEERDFEERAVDWKSAGKNFGPAVVGSLVGPVVSHVIDHFSGHKREVDPAEVESVAARAVADVEERAVDWKAAGKNFGPAVVGSLVGPVVSHVLDHFSGHKRALDPTEVEAVATRALADEIEARAVNWKSVGKNLGPAVVGGALGPVVNHVLDHFSGNKREFEERSESSLDELD</sequence>
<dbReference type="Proteomes" id="UP001556367">
    <property type="component" value="Unassembled WGS sequence"/>
</dbReference>
<feature type="signal peptide" evidence="1">
    <location>
        <begin position="1"/>
        <end position="23"/>
    </location>
</feature>
<proteinExistence type="predicted"/>
<evidence type="ECO:0000313" key="2">
    <source>
        <dbReference type="EMBL" id="KAL0949581.1"/>
    </source>
</evidence>
<evidence type="ECO:0000313" key="3">
    <source>
        <dbReference type="Proteomes" id="UP001556367"/>
    </source>
</evidence>